<protein>
    <recommendedName>
        <fullName evidence="4">Sulphur transport domain-containing protein</fullName>
    </recommendedName>
</protein>
<dbReference type="EMBL" id="BSOW01000006">
    <property type="protein sequence ID" value="GLR85592.1"/>
    <property type="molecule type" value="Genomic_DNA"/>
</dbReference>
<evidence type="ECO:0000256" key="1">
    <source>
        <dbReference type="SAM" id="Phobius"/>
    </source>
</evidence>
<evidence type="ECO:0000313" key="2">
    <source>
        <dbReference type="EMBL" id="GLR85592.1"/>
    </source>
</evidence>
<proteinExistence type="predicted"/>
<keyword evidence="1" id="KW-1133">Transmembrane helix</keyword>
<reference evidence="3" key="1">
    <citation type="journal article" date="2019" name="Int. J. Syst. Evol. Microbiol.">
        <title>The Global Catalogue of Microorganisms (GCM) 10K type strain sequencing project: providing services to taxonomists for standard genome sequencing and annotation.</title>
        <authorList>
            <consortium name="The Broad Institute Genomics Platform"/>
            <consortium name="The Broad Institute Genome Sequencing Center for Infectious Disease"/>
            <person name="Wu L."/>
            <person name="Ma J."/>
        </authorList>
    </citation>
    <scope>NUCLEOTIDE SEQUENCE [LARGE SCALE GENOMIC DNA]</scope>
    <source>
        <strain evidence="3">NBRC 102520</strain>
    </source>
</reference>
<evidence type="ECO:0008006" key="4">
    <source>
        <dbReference type="Google" id="ProtNLM"/>
    </source>
</evidence>
<name>A0ABQ6B0C4_9BRAD</name>
<keyword evidence="1" id="KW-0812">Transmembrane</keyword>
<organism evidence="2 3">
    <name type="scientific">Bradyrhizobium iriomotense</name>
    <dbReference type="NCBI Taxonomy" id="441950"/>
    <lineage>
        <taxon>Bacteria</taxon>
        <taxon>Pseudomonadati</taxon>
        <taxon>Pseudomonadota</taxon>
        <taxon>Alphaproteobacteria</taxon>
        <taxon>Hyphomicrobiales</taxon>
        <taxon>Nitrobacteraceae</taxon>
        <taxon>Bradyrhizobium</taxon>
    </lineage>
</organism>
<sequence length="185" mass="19154">MTCSLGTCAAASCTSDISILFNFARGPIGLRDRPHPFYKSGMAETIFFPRHLILGGAMIAGVLLALAVHMLGARYGLDLGGLWRSDTHEFMPAGAAIAWWLIATVGFSGGYFTATLMQSAVSGQIPQRMRQFLIAVGVLLLAGAGQAAAAPSPIPTISGVLAGLAALCLGAVMAFCGAHFALRKA</sequence>
<evidence type="ECO:0000313" key="3">
    <source>
        <dbReference type="Proteomes" id="UP001156905"/>
    </source>
</evidence>
<gene>
    <name evidence="2" type="ORF">GCM10007857_23030</name>
</gene>
<feature type="transmembrane region" description="Helical" evidence="1">
    <location>
        <begin position="160"/>
        <end position="182"/>
    </location>
</feature>
<feature type="transmembrane region" description="Helical" evidence="1">
    <location>
        <begin position="132"/>
        <end position="154"/>
    </location>
</feature>
<dbReference type="Proteomes" id="UP001156905">
    <property type="component" value="Unassembled WGS sequence"/>
</dbReference>
<keyword evidence="3" id="KW-1185">Reference proteome</keyword>
<feature type="transmembrane region" description="Helical" evidence="1">
    <location>
        <begin position="52"/>
        <end position="77"/>
    </location>
</feature>
<comment type="caution">
    <text evidence="2">The sequence shown here is derived from an EMBL/GenBank/DDBJ whole genome shotgun (WGS) entry which is preliminary data.</text>
</comment>
<accession>A0ABQ6B0C4</accession>
<keyword evidence="1" id="KW-0472">Membrane</keyword>
<feature type="transmembrane region" description="Helical" evidence="1">
    <location>
        <begin position="97"/>
        <end position="120"/>
    </location>
</feature>